<sequence>MEKKKRIKRVFIFFIISVLGWLIVFQDNVKSSENYPINRKVEQIEELVLSPDGKKLAVALWDKFHKANLGIILIETGAVKKLTSHSECISCLSWSPDSTHIYYRKSFDIYSYNLSQNDEVFLWKRKDNEFTGKVSVSPKGNLIGFTLRRFSEKSAEVLPKDVWIKDIKSKKMEQITTGGIAYWGGWCWSNDGEKFFYSKEGFDGIY</sequence>
<comment type="caution">
    <text evidence="2">The sequence shown here is derived from an EMBL/GenBank/DDBJ whole genome shotgun (WGS) entry which is preliminary data.</text>
</comment>
<gene>
    <name evidence="2" type="ORF">COX46_04320</name>
</gene>
<dbReference type="Pfam" id="PF07676">
    <property type="entry name" value="PD40"/>
    <property type="match status" value="1"/>
</dbReference>
<feature type="non-terminal residue" evidence="2">
    <location>
        <position position="206"/>
    </location>
</feature>
<name>A0A2G9YA58_9BACT</name>
<reference evidence="2 3" key="1">
    <citation type="submission" date="2017-09" db="EMBL/GenBank/DDBJ databases">
        <title>Depth-based differentiation of microbial function through sediment-hosted aquifers and enrichment of novel symbionts in the deep terrestrial subsurface.</title>
        <authorList>
            <person name="Probst A.J."/>
            <person name="Ladd B."/>
            <person name="Jarett J.K."/>
            <person name="Geller-Mcgrath D.E."/>
            <person name="Sieber C.M."/>
            <person name="Emerson J.B."/>
            <person name="Anantharaman K."/>
            <person name="Thomas B.C."/>
            <person name="Malmstrom R."/>
            <person name="Stieglmeier M."/>
            <person name="Klingl A."/>
            <person name="Woyke T."/>
            <person name="Ryan C.M."/>
            <person name="Banfield J.F."/>
        </authorList>
    </citation>
    <scope>NUCLEOTIDE SEQUENCE [LARGE SCALE GENOMIC DNA]</scope>
    <source>
        <strain evidence="2">CG23_combo_of_CG06-09_8_20_14_all_48_7</strain>
    </source>
</reference>
<dbReference type="PANTHER" id="PTHR36842:SF1">
    <property type="entry name" value="PROTEIN TOLB"/>
    <property type="match status" value="1"/>
</dbReference>
<dbReference type="Gene3D" id="2.120.10.30">
    <property type="entry name" value="TolB, C-terminal domain"/>
    <property type="match status" value="1"/>
</dbReference>
<evidence type="ECO:0000313" key="3">
    <source>
        <dbReference type="Proteomes" id="UP000230392"/>
    </source>
</evidence>
<dbReference type="InterPro" id="IPR011659">
    <property type="entry name" value="WD40"/>
</dbReference>
<dbReference type="InterPro" id="IPR011042">
    <property type="entry name" value="6-blade_b-propeller_TolB-like"/>
</dbReference>
<dbReference type="Proteomes" id="UP000230392">
    <property type="component" value="Unassembled WGS sequence"/>
</dbReference>
<proteinExistence type="inferred from homology"/>
<evidence type="ECO:0000256" key="1">
    <source>
        <dbReference type="ARBA" id="ARBA00009820"/>
    </source>
</evidence>
<accession>A0A2G9YA58</accession>
<organism evidence="2 3">
    <name type="scientific">bacterium (Candidatus Ratteibacteria) CG23_combo_of_CG06-09_8_20_14_all_48_7</name>
    <dbReference type="NCBI Taxonomy" id="2014292"/>
    <lineage>
        <taxon>Bacteria</taxon>
        <taxon>Candidatus Ratteibacteria</taxon>
    </lineage>
</organism>
<dbReference type="AlphaFoldDB" id="A0A2G9YA58"/>
<dbReference type="EMBL" id="PCRF01000214">
    <property type="protein sequence ID" value="PIP16105.1"/>
    <property type="molecule type" value="Genomic_DNA"/>
</dbReference>
<dbReference type="SUPFAM" id="SSF69304">
    <property type="entry name" value="Tricorn protease N-terminal domain"/>
    <property type="match status" value="1"/>
</dbReference>
<evidence type="ECO:0008006" key="4">
    <source>
        <dbReference type="Google" id="ProtNLM"/>
    </source>
</evidence>
<comment type="similarity">
    <text evidence="1">Belongs to the TolB family.</text>
</comment>
<dbReference type="PANTHER" id="PTHR36842">
    <property type="entry name" value="PROTEIN TOLB HOMOLOG"/>
    <property type="match status" value="1"/>
</dbReference>
<evidence type="ECO:0000313" key="2">
    <source>
        <dbReference type="EMBL" id="PIP16105.1"/>
    </source>
</evidence>
<protein>
    <recommendedName>
        <fullName evidence="4">Dipeptidylpeptidase IV N-terminal domain-containing protein</fullName>
    </recommendedName>
</protein>